<keyword evidence="4" id="KW-0697">Rotamase</keyword>
<comment type="caution">
    <text evidence="8">The sequence shown here is derived from an EMBL/GenBank/DDBJ whole genome shotgun (WGS) entry which is preliminary data.</text>
</comment>
<dbReference type="PROSITE" id="PS50072">
    <property type="entry name" value="CSA_PPIASE_2"/>
    <property type="match status" value="1"/>
</dbReference>
<accession>A0A8T0VZ82</accession>
<feature type="domain" description="PPIase cyclophilin-type" evidence="7">
    <location>
        <begin position="10"/>
        <end position="174"/>
    </location>
</feature>
<evidence type="ECO:0000313" key="8">
    <source>
        <dbReference type="EMBL" id="KAG2640305.1"/>
    </source>
</evidence>
<protein>
    <recommendedName>
        <fullName evidence="3">peptidylprolyl isomerase</fullName>
        <ecNumber evidence="3">5.2.1.8</ecNumber>
    </recommendedName>
</protein>
<reference evidence="8" key="1">
    <citation type="submission" date="2020-05" db="EMBL/GenBank/DDBJ databases">
        <title>WGS assembly of Panicum virgatum.</title>
        <authorList>
            <person name="Lovell J.T."/>
            <person name="Jenkins J."/>
            <person name="Shu S."/>
            <person name="Juenger T.E."/>
            <person name="Schmutz J."/>
        </authorList>
    </citation>
    <scope>NUCLEOTIDE SEQUENCE</scope>
    <source>
        <strain evidence="8">AP13</strain>
    </source>
</reference>
<dbReference type="InterPro" id="IPR002130">
    <property type="entry name" value="Cyclophilin-type_PPIase_dom"/>
</dbReference>
<evidence type="ECO:0000256" key="4">
    <source>
        <dbReference type="ARBA" id="ARBA00023110"/>
    </source>
</evidence>
<gene>
    <name evidence="8" type="ORF">PVAP13_2KG083100</name>
</gene>
<evidence type="ECO:0000313" key="9">
    <source>
        <dbReference type="Proteomes" id="UP000823388"/>
    </source>
</evidence>
<feature type="compositionally biased region" description="Basic residues" evidence="6">
    <location>
        <begin position="262"/>
        <end position="300"/>
    </location>
</feature>
<feature type="compositionally biased region" description="Low complexity" evidence="6">
    <location>
        <begin position="301"/>
        <end position="322"/>
    </location>
</feature>
<dbReference type="PRINTS" id="PR00153">
    <property type="entry name" value="CSAPPISMRASE"/>
</dbReference>
<dbReference type="FunFam" id="2.40.100.10:FF:000022">
    <property type="entry name" value="Peptidyl-prolyl cis-trans isomerase CYP95"/>
    <property type="match status" value="1"/>
</dbReference>
<feature type="region of interest" description="Disordered" evidence="6">
    <location>
        <begin position="181"/>
        <end position="389"/>
    </location>
</feature>
<dbReference type="SUPFAM" id="SSF50891">
    <property type="entry name" value="Cyclophilin-like"/>
    <property type="match status" value="1"/>
</dbReference>
<comment type="catalytic activity">
    <reaction evidence="1">
        <text>[protein]-peptidylproline (omega=180) = [protein]-peptidylproline (omega=0)</text>
        <dbReference type="Rhea" id="RHEA:16237"/>
        <dbReference type="Rhea" id="RHEA-COMP:10747"/>
        <dbReference type="Rhea" id="RHEA-COMP:10748"/>
        <dbReference type="ChEBI" id="CHEBI:83833"/>
        <dbReference type="ChEBI" id="CHEBI:83834"/>
        <dbReference type="EC" id="5.2.1.8"/>
    </reaction>
</comment>
<name>A0A8T0VZ82_PANVG</name>
<evidence type="ECO:0000256" key="1">
    <source>
        <dbReference type="ARBA" id="ARBA00000971"/>
    </source>
</evidence>
<dbReference type="PANTHER" id="PTHR11071:SF561">
    <property type="entry name" value="PEPTIDYL-PROLYL CIS-TRANS ISOMERASE D-RELATED"/>
    <property type="match status" value="1"/>
</dbReference>
<evidence type="ECO:0000256" key="3">
    <source>
        <dbReference type="ARBA" id="ARBA00013194"/>
    </source>
</evidence>
<evidence type="ECO:0000256" key="6">
    <source>
        <dbReference type="SAM" id="MobiDB-lite"/>
    </source>
</evidence>
<dbReference type="Gene3D" id="2.40.100.10">
    <property type="entry name" value="Cyclophilin-like"/>
    <property type="match status" value="1"/>
</dbReference>
<comment type="similarity">
    <text evidence="2">Belongs to the cyclophilin-type PPIase family.</text>
</comment>
<sequence>MPKVKNPRVFMDISIGGGTPERITFELFANVVPKTVENFRALCTGEKGLGASTQKALYYKGTNIHRIVKEFVAQGGDFSRGDGRGGESIYGGKFPDENFRLMHDEPGVLSMANSGPDTNGSQFFITFKPLPHLDGKHVVFGKVVSGIDLLKKLEAVGGEIGTPTRQVKIVDCGEVSNINSQDQLQGEKEKKLRRANANSNAEGRTKSKKASSDDKHRKKRKHYSSDSYSSDTSDSRSYSSESGSDSESYSSSSSDTSSSSDHRRKRRKSSKKDKRKPTKKKGKHTKSKKKSTRSKRRSRRSNGSSSDDSISSKSDNSSSDSESGGRGTKHSSRKADKESTKMTISEQGRIFEGVDKGKHMVTAVHHSHDGSKPSKKDENGADDRSGNYNPEDRYTYFMFGLSNTLSFWDPVTTMQESKICPIQL</sequence>
<dbReference type="GO" id="GO:0006457">
    <property type="term" value="P:protein folding"/>
    <property type="evidence" value="ECO:0007669"/>
    <property type="project" value="TreeGrafter"/>
</dbReference>
<dbReference type="GO" id="GO:0016018">
    <property type="term" value="F:cyclosporin A binding"/>
    <property type="evidence" value="ECO:0007669"/>
    <property type="project" value="TreeGrafter"/>
</dbReference>
<dbReference type="PANTHER" id="PTHR11071">
    <property type="entry name" value="PEPTIDYL-PROLYL CIS-TRANS ISOMERASE"/>
    <property type="match status" value="1"/>
</dbReference>
<keyword evidence="5" id="KW-0413">Isomerase</keyword>
<evidence type="ECO:0000256" key="5">
    <source>
        <dbReference type="ARBA" id="ARBA00023235"/>
    </source>
</evidence>
<dbReference type="Proteomes" id="UP000823388">
    <property type="component" value="Chromosome 2K"/>
</dbReference>
<feature type="compositionally biased region" description="Low complexity" evidence="6">
    <location>
        <begin position="225"/>
        <end position="259"/>
    </location>
</feature>
<feature type="compositionally biased region" description="Basic and acidic residues" evidence="6">
    <location>
        <begin position="366"/>
        <end position="389"/>
    </location>
</feature>
<organism evidence="8 9">
    <name type="scientific">Panicum virgatum</name>
    <name type="common">Blackwell switchgrass</name>
    <dbReference type="NCBI Taxonomy" id="38727"/>
    <lineage>
        <taxon>Eukaryota</taxon>
        <taxon>Viridiplantae</taxon>
        <taxon>Streptophyta</taxon>
        <taxon>Embryophyta</taxon>
        <taxon>Tracheophyta</taxon>
        <taxon>Spermatophyta</taxon>
        <taxon>Magnoliopsida</taxon>
        <taxon>Liliopsida</taxon>
        <taxon>Poales</taxon>
        <taxon>Poaceae</taxon>
        <taxon>PACMAD clade</taxon>
        <taxon>Panicoideae</taxon>
        <taxon>Panicodae</taxon>
        <taxon>Paniceae</taxon>
        <taxon>Panicinae</taxon>
        <taxon>Panicum</taxon>
        <taxon>Panicum sect. Hiantes</taxon>
    </lineage>
</organism>
<evidence type="ECO:0000259" key="7">
    <source>
        <dbReference type="PROSITE" id="PS50072"/>
    </source>
</evidence>
<dbReference type="GO" id="GO:0005737">
    <property type="term" value="C:cytoplasm"/>
    <property type="evidence" value="ECO:0007669"/>
    <property type="project" value="TreeGrafter"/>
</dbReference>
<dbReference type="EMBL" id="CM029039">
    <property type="protein sequence ID" value="KAG2640305.1"/>
    <property type="molecule type" value="Genomic_DNA"/>
</dbReference>
<evidence type="ECO:0000256" key="2">
    <source>
        <dbReference type="ARBA" id="ARBA00007365"/>
    </source>
</evidence>
<dbReference type="AlphaFoldDB" id="A0A8T0VZ82"/>
<proteinExistence type="inferred from homology"/>
<keyword evidence="9" id="KW-1185">Reference proteome</keyword>
<dbReference type="EC" id="5.2.1.8" evidence="3"/>
<dbReference type="Pfam" id="PF00160">
    <property type="entry name" value="Pro_isomerase"/>
    <property type="match status" value="1"/>
</dbReference>
<dbReference type="InterPro" id="IPR029000">
    <property type="entry name" value="Cyclophilin-like_dom_sf"/>
</dbReference>
<dbReference type="GO" id="GO:0003755">
    <property type="term" value="F:peptidyl-prolyl cis-trans isomerase activity"/>
    <property type="evidence" value="ECO:0007669"/>
    <property type="project" value="UniProtKB-KW"/>
</dbReference>